<gene>
    <name evidence="2" type="ORF">JW498_20280</name>
</gene>
<accession>A0ABS2WDB8</accession>
<proteinExistence type="predicted"/>
<reference evidence="2 3" key="1">
    <citation type="submission" date="2021-02" db="EMBL/GenBank/DDBJ databases">
        <title>A novel species of genus Amphritea isolated from a fishpond in China.</title>
        <authorList>
            <person name="Lu H."/>
        </authorList>
    </citation>
    <scope>NUCLEOTIDE SEQUENCE [LARGE SCALE GENOMIC DNA]</scope>
    <source>
        <strain evidence="2 3">RP18W</strain>
    </source>
</reference>
<evidence type="ECO:0000313" key="3">
    <source>
        <dbReference type="Proteomes" id="UP000760472"/>
    </source>
</evidence>
<feature type="chain" id="PRO_5046581118" evidence="1">
    <location>
        <begin position="18"/>
        <end position="79"/>
    </location>
</feature>
<name>A0ABS2WDB8_9GAMM</name>
<dbReference type="Proteomes" id="UP000760472">
    <property type="component" value="Unassembled WGS sequence"/>
</dbReference>
<evidence type="ECO:0000256" key="1">
    <source>
        <dbReference type="SAM" id="SignalP"/>
    </source>
</evidence>
<comment type="caution">
    <text evidence="2">The sequence shown here is derived from an EMBL/GenBank/DDBJ whole genome shotgun (WGS) entry which is preliminary data.</text>
</comment>
<dbReference type="EMBL" id="JAFFZP010000049">
    <property type="protein sequence ID" value="MBN0989705.1"/>
    <property type="molecule type" value="Genomic_DNA"/>
</dbReference>
<keyword evidence="3" id="KW-1185">Reference proteome</keyword>
<dbReference type="RefSeq" id="WP_205212292.1">
    <property type="nucleotide sequence ID" value="NZ_JAFFZO010000048.1"/>
</dbReference>
<evidence type="ECO:0000313" key="2">
    <source>
        <dbReference type="EMBL" id="MBN0989705.1"/>
    </source>
</evidence>
<feature type="signal peptide" evidence="1">
    <location>
        <begin position="1"/>
        <end position="17"/>
    </location>
</feature>
<protein>
    <submittedName>
        <fullName evidence="2">Uncharacterized protein</fullName>
    </submittedName>
</protein>
<sequence length="79" mass="9066">MIRSVRLIALSSIVVVAQLGSFNAVEYQNANASSVVNYMSSGLTRDFSRYSQPPLWWQMSLFPRWNDTYVVVFEQKMLA</sequence>
<organism evidence="2 3">
    <name type="scientific">Amphritea pacifica</name>
    <dbReference type="NCBI Taxonomy" id="2811233"/>
    <lineage>
        <taxon>Bacteria</taxon>
        <taxon>Pseudomonadati</taxon>
        <taxon>Pseudomonadota</taxon>
        <taxon>Gammaproteobacteria</taxon>
        <taxon>Oceanospirillales</taxon>
        <taxon>Oceanospirillaceae</taxon>
        <taxon>Amphritea</taxon>
    </lineage>
</organism>
<keyword evidence="1" id="KW-0732">Signal</keyword>